<accession>A0AA36A318</accession>
<gene>
    <name evidence="2" type="ORF">LSALG_LOCUS42118</name>
</gene>
<feature type="region of interest" description="Disordered" evidence="1">
    <location>
        <begin position="1"/>
        <end position="130"/>
    </location>
</feature>
<feature type="compositionally biased region" description="Polar residues" evidence="1">
    <location>
        <begin position="100"/>
        <end position="120"/>
    </location>
</feature>
<proteinExistence type="predicted"/>
<sequence>MANWIENPYIVESSDSEEDNDENYNEDNKEGTDDEEDVDDEKDVEDEENELDIDKEGASVQGVSSPPKMNKHIHFSYTSSSTTSTDDIVHCGSTPHKMETTNPLIQYVNPPSSASPTPQDATAPPMPTPL</sequence>
<dbReference type="EMBL" id="OX465085">
    <property type="protein sequence ID" value="CAI9303696.1"/>
    <property type="molecule type" value="Genomic_DNA"/>
</dbReference>
<evidence type="ECO:0000313" key="2">
    <source>
        <dbReference type="EMBL" id="CAI9303696.1"/>
    </source>
</evidence>
<feature type="compositionally biased region" description="Acidic residues" evidence="1">
    <location>
        <begin position="32"/>
        <end position="51"/>
    </location>
</feature>
<evidence type="ECO:0000256" key="1">
    <source>
        <dbReference type="SAM" id="MobiDB-lite"/>
    </source>
</evidence>
<name>A0AA36A318_LACSI</name>
<dbReference type="Proteomes" id="UP001177003">
    <property type="component" value="Chromosome 9"/>
</dbReference>
<evidence type="ECO:0000313" key="3">
    <source>
        <dbReference type="Proteomes" id="UP001177003"/>
    </source>
</evidence>
<reference evidence="2" key="1">
    <citation type="submission" date="2023-04" db="EMBL/GenBank/DDBJ databases">
        <authorList>
            <person name="Vijverberg K."/>
            <person name="Xiong W."/>
            <person name="Schranz E."/>
        </authorList>
    </citation>
    <scope>NUCLEOTIDE SEQUENCE</scope>
</reference>
<dbReference type="AlphaFoldDB" id="A0AA36A318"/>
<organism evidence="2 3">
    <name type="scientific">Lactuca saligna</name>
    <name type="common">Willowleaf lettuce</name>
    <dbReference type="NCBI Taxonomy" id="75948"/>
    <lineage>
        <taxon>Eukaryota</taxon>
        <taxon>Viridiplantae</taxon>
        <taxon>Streptophyta</taxon>
        <taxon>Embryophyta</taxon>
        <taxon>Tracheophyta</taxon>
        <taxon>Spermatophyta</taxon>
        <taxon>Magnoliopsida</taxon>
        <taxon>eudicotyledons</taxon>
        <taxon>Gunneridae</taxon>
        <taxon>Pentapetalae</taxon>
        <taxon>asterids</taxon>
        <taxon>campanulids</taxon>
        <taxon>Asterales</taxon>
        <taxon>Asteraceae</taxon>
        <taxon>Cichorioideae</taxon>
        <taxon>Cichorieae</taxon>
        <taxon>Lactucinae</taxon>
        <taxon>Lactuca</taxon>
    </lineage>
</organism>
<protein>
    <submittedName>
        <fullName evidence="2">Uncharacterized protein</fullName>
    </submittedName>
</protein>
<feature type="compositionally biased region" description="Acidic residues" evidence="1">
    <location>
        <begin position="14"/>
        <end position="25"/>
    </location>
</feature>
<keyword evidence="3" id="KW-1185">Reference proteome</keyword>